<feature type="domain" description="ATP-grasp" evidence="8">
    <location>
        <begin position="122"/>
        <end position="311"/>
    </location>
</feature>
<dbReference type="Pfam" id="PF02222">
    <property type="entry name" value="ATP-grasp"/>
    <property type="match status" value="1"/>
</dbReference>
<evidence type="ECO:0000313" key="9">
    <source>
        <dbReference type="EMBL" id="GGQ18313.1"/>
    </source>
</evidence>
<feature type="binding site" evidence="7">
    <location>
        <position position="158"/>
    </location>
    <ligand>
        <name>ATP</name>
        <dbReference type="ChEBI" id="CHEBI:30616"/>
    </ligand>
</feature>
<dbReference type="NCBIfam" id="NF006766">
    <property type="entry name" value="PRK09288.1"/>
    <property type="match status" value="1"/>
</dbReference>
<dbReference type="PANTHER" id="PTHR43055:SF1">
    <property type="entry name" value="FORMATE-DEPENDENT PHOSPHORIBOSYLGLYCINAMIDE FORMYLTRANSFERASE"/>
    <property type="match status" value="1"/>
</dbReference>
<name>A0ABQ2R7W6_9GAMM</name>
<gene>
    <name evidence="7 9" type="primary">purT</name>
    <name evidence="9" type="ORF">GCM10009411_18310</name>
</gene>
<sequence length="396" mass="42725">MSIPTTFGTANTSGTIKAMLLGCGELGKEVAIELQRFGIEVIGVDRYPNAPAMQIAHRFHVINMLDAQALKAIIELEKPDLVIPEIEAIATQTLVELEQQGLHVVPTANAAKLTMDREGIRRLAAETLALPTSQYFFCDTQAEFEHAVAQIGIPCVVKPVMSSSGKGQSVIKSSETIAKAWAYAQEGGRAGKGRVIVEAFIPFDYEITLLTISAVNGIHFCDPIGHRQEDGDYRESWQPQVMADVVLQKAQAVSKKVVEALGGYGLFGVELFVKGDEVFFSEVSPRPHDTGLVTLISQDLSEFALHVRAILGLPISNIAQHGPSASAVILAEGTSTNIRYQGMAQALAPADTQLRLFGKPDIDGRRRLGVALARDTTVESAIEKAKTVASHIKVLF</sequence>
<dbReference type="EMBL" id="BMQX01000011">
    <property type="protein sequence ID" value="GGQ18313.1"/>
    <property type="molecule type" value="Genomic_DNA"/>
</dbReference>
<dbReference type="NCBIfam" id="TIGR01142">
    <property type="entry name" value="purT"/>
    <property type="match status" value="1"/>
</dbReference>
<comment type="subunit">
    <text evidence="7">Homodimer.</text>
</comment>
<keyword evidence="10" id="KW-1185">Reference proteome</keyword>
<feature type="binding site" evidence="7">
    <location>
        <position position="85"/>
    </location>
    <ligand>
        <name>N(1)-(5-phospho-beta-D-ribosyl)glycinamide</name>
        <dbReference type="ChEBI" id="CHEBI:143788"/>
    </ligand>
</feature>
<dbReference type="Gene3D" id="3.30.1490.20">
    <property type="entry name" value="ATP-grasp fold, A domain"/>
    <property type="match status" value="1"/>
</dbReference>
<dbReference type="InterPro" id="IPR013815">
    <property type="entry name" value="ATP_grasp_subdomain_1"/>
</dbReference>
<evidence type="ECO:0000256" key="5">
    <source>
        <dbReference type="ARBA" id="ARBA00022840"/>
    </source>
</evidence>
<evidence type="ECO:0000256" key="3">
    <source>
        <dbReference type="ARBA" id="ARBA00022741"/>
    </source>
</evidence>
<feature type="binding site" evidence="7">
    <location>
        <begin position="163"/>
        <end position="168"/>
    </location>
    <ligand>
        <name>ATP</name>
        <dbReference type="ChEBI" id="CHEBI:30616"/>
    </ligand>
</feature>
<dbReference type="Pfam" id="PF21244">
    <property type="entry name" value="PurT_C"/>
    <property type="match status" value="1"/>
</dbReference>
<organism evidence="9 10">
    <name type="scientific">Shewanella litoralis</name>
    <dbReference type="NCBI Taxonomy" id="2282700"/>
    <lineage>
        <taxon>Bacteria</taxon>
        <taxon>Pseudomonadati</taxon>
        <taxon>Pseudomonadota</taxon>
        <taxon>Gammaproteobacteria</taxon>
        <taxon>Alteromonadales</taxon>
        <taxon>Shewanellaceae</taxon>
        <taxon>Shewanella</taxon>
    </lineage>
</organism>
<feature type="binding site" evidence="7">
    <location>
        <position position="289"/>
    </location>
    <ligand>
        <name>N(1)-(5-phospho-beta-D-ribosyl)glycinamide</name>
        <dbReference type="ChEBI" id="CHEBI:143788"/>
    </ligand>
</feature>
<dbReference type="RefSeq" id="WP_160054111.1">
    <property type="nucleotide sequence ID" value="NZ_BMQX01000011.1"/>
</dbReference>
<dbReference type="Gene3D" id="3.30.470.20">
    <property type="entry name" value="ATP-grasp fold, B domain"/>
    <property type="match status" value="1"/>
</dbReference>
<comment type="similarity">
    <text evidence="7">Belongs to the PurK/PurT family.</text>
</comment>
<keyword evidence="6 7" id="KW-0460">Magnesium</keyword>
<accession>A0ABQ2R7W6</accession>
<comment type="pathway">
    <text evidence="7">Purine metabolism; IMP biosynthesis via de novo pathway; N(2)-formyl-N(1)-(5-phospho-D-ribosyl)glycinamide from N(1)-(5-phospho-D-ribosyl)glycinamide (formate route): step 1/1.</text>
</comment>
<keyword evidence="1 7" id="KW-0436">Ligase</keyword>
<reference evidence="10" key="1">
    <citation type="journal article" date="2019" name="Int. J. Syst. Evol. Microbiol.">
        <title>The Global Catalogue of Microorganisms (GCM) 10K type strain sequencing project: providing services to taxonomists for standard genome sequencing and annotation.</title>
        <authorList>
            <consortium name="The Broad Institute Genomics Platform"/>
            <consortium name="The Broad Institute Genome Sequencing Center for Infectious Disease"/>
            <person name="Wu L."/>
            <person name="Ma J."/>
        </authorList>
    </citation>
    <scope>NUCLEOTIDE SEQUENCE [LARGE SCALE GENOMIC DNA]</scope>
    <source>
        <strain evidence="10">JCM 32306</strain>
    </source>
</reference>
<dbReference type="InterPro" id="IPR011761">
    <property type="entry name" value="ATP-grasp"/>
</dbReference>
<dbReference type="SUPFAM" id="SSF56059">
    <property type="entry name" value="Glutathione synthetase ATP-binding domain-like"/>
    <property type="match status" value="1"/>
</dbReference>
<dbReference type="SUPFAM" id="SSF51246">
    <property type="entry name" value="Rudiment single hybrid motif"/>
    <property type="match status" value="1"/>
</dbReference>
<feature type="binding site" evidence="7">
    <location>
        <begin position="198"/>
        <end position="201"/>
    </location>
    <ligand>
        <name>ATP</name>
        <dbReference type="ChEBI" id="CHEBI:30616"/>
    </ligand>
</feature>
<dbReference type="SUPFAM" id="SSF52440">
    <property type="entry name" value="PreATP-grasp domain"/>
    <property type="match status" value="1"/>
</dbReference>
<dbReference type="HAMAP" id="MF_01643">
    <property type="entry name" value="PurT"/>
    <property type="match status" value="1"/>
</dbReference>
<dbReference type="Proteomes" id="UP000619118">
    <property type="component" value="Unassembled WGS sequence"/>
</dbReference>
<dbReference type="InterPro" id="IPR005862">
    <property type="entry name" value="PurT"/>
</dbReference>
<evidence type="ECO:0000256" key="6">
    <source>
        <dbReference type="ARBA" id="ARBA00022842"/>
    </source>
</evidence>
<comment type="function">
    <text evidence="7">Involved in the de novo purine biosynthesis. Catalyzes the transfer of formate to 5-phospho-ribosyl-glycinamide (GAR), producing 5-phospho-ribosyl-N-formylglycinamide (FGAR). Formate is provided by PurU via hydrolysis of 10-formyl-tetrahydrofolate.</text>
</comment>
<dbReference type="InterPro" id="IPR054350">
    <property type="entry name" value="PurT/PurK_preATP-grasp"/>
</dbReference>
<keyword evidence="2 7" id="KW-0479">Metal-binding</keyword>
<dbReference type="PANTHER" id="PTHR43055">
    <property type="entry name" value="FORMATE-DEPENDENT PHOSPHORIBOSYLGLYCINAMIDE FORMYLTRANSFERASE"/>
    <property type="match status" value="1"/>
</dbReference>
<feature type="binding site" evidence="7">
    <location>
        <position position="206"/>
    </location>
    <ligand>
        <name>ATP</name>
        <dbReference type="ChEBI" id="CHEBI:30616"/>
    </ligand>
</feature>
<feature type="binding site" evidence="7">
    <location>
        <position position="282"/>
    </location>
    <ligand>
        <name>Mg(2+)</name>
        <dbReference type="ChEBI" id="CHEBI:18420"/>
    </ligand>
</feature>
<keyword evidence="3 7" id="KW-0547">Nucleotide-binding</keyword>
<dbReference type="InterPro" id="IPR011054">
    <property type="entry name" value="Rudment_hybrid_motif"/>
</dbReference>
<protein>
    <recommendedName>
        <fullName evidence="7">Formate-dependent phosphoribosylglycinamide formyltransferase</fullName>
        <ecNumber evidence="7">6.3.1.21</ecNumber>
    </recommendedName>
    <alternativeName>
        <fullName evidence="7">5'-phosphoribosylglycinamide transformylase 2</fullName>
    </alternativeName>
    <alternativeName>
        <fullName evidence="7">Formate-dependent GAR transformylase</fullName>
    </alternativeName>
    <alternativeName>
        <fullName evidence="7">GAR transformylase 2</fullName>
        <shortName evidence="7">GART 2</shortName>
    </alternativeName>
    <alternativeName>
        <fullName evidence="7">Non-folate glycinamide ribonucleotide transformylase</fullName>
    </alternativeName>
    <alternativeName>
        <fullName evidence="7">Phosphoribosylglycinamide formyltransferase 2</fullName>
    </alternativeName>
</protein>
<comment type="caution">
    <text evidence="9">The sequence shown here is derived from an EMBL/GenBank/DDBJ whole genome shotgun (WGS) entry which is preliminary data.</text>
</comment>
<evidence type="ECO:0000259" key="8">
    <source>
        <dbReference type="PROSITE" id="PS50975"/>
    </source>
</evidence>
<keyword evidence="4 7" id="KW-0658">Purine biosynthesis</keyword>
<feature type="binding site" evidence="7">
    <location>
        <begin position="366"/>
        <end position="367"/>
    </location>
    <ligand>
        <name>N(1)-(5-phospho-beta-D-ribosyl)glycinamide</name>
        <dbReference type="ChEBI" id="CHEBI:143788"/>
    </ligand>
</feature>
<evidence type="ECO:0000256" key="1">
    <source>
        <dbReference type="ARBA" id="ARBA00022598"/>
    </source>
</evidence>
<evidence type="ECO:0000256" key="7">
    <source>
        <dbReference type="HAMAP-Rule" id="MF_01643"/>
    </source>
</evidence>
<dbReference type="Gene3D" id="3.40.50.20">
    <property type="match status" value="1"/>
</dbReference>
<keyword evidence="5 7" id="KW-0067">ATP-binding</keyword>
<dbReference type="InterPro" id="IPR003135">
    <property type="entry name" value="ATP-grasp_carboxylate-amine"/>
</dbReference>
<dbReference type="PROSITE" id="PS50975">
    <property type="entry name" value="ATP_GRASP"/>
    <property type="match status" value="1"/>
</dbReference>
<dbReference type="InterPro" id="IPR016185">
    <property type="entry name" value="PreATP-grasp_dom_sf"/>
</dbReference>
<evidence type="ECO:0000313" key="10">
    <source>
        <dbReference type="Proteomes" id="UP000619118"/>
    </source>
</evidence>
<dbReference type="InterPro" id="IPR048740">
    <property type="entry name" value="PurT_C"/>
</dbReference>
<proteinExistence type="inferred from homology"/>
<evidence type="ECO:0000256" key="4">
    <source>
        <dbReference type="ARBA" id="ARBA00022755"/>
    </source>
</evidence>
<feature type="binding site" evidence="7">
    <location>
        <begin position="25"/>
        <end position="26"/>
    </location>
    <ligand>
        <name>N(1)-(5-phospho-beta-D-ribosyl)glycinamide</name>
        <dbReference type="ChEBI" id="CHEBI:143788"/>
    </ligand>
</feature>
<dbReference type="EC" id="6.3.1.21" evidence="7"/>
<evidence type="ECO:0000256" key="2">
    <source>
        <dbReference type="ARBA" id="ARBA00022723"/>
    </source>
</evidence>
<comment type="catalytic activity">
    <reaction evidence="7">
        <text>N(1)-(5-phospho-beta-D-ribosyl)glycinamide + formate + ATP = N(2)-formyl-N(1)-(5-phospho-beta-D-ribosyl)glycinamide + ADP + phosphate + H(+)</text>
        <dbReference type="Rhea" id="RHEA:24829"/>
        <dbReference type="ChEBI" id="CHEBI:15378"/>
        <dbReference type="ChEBI" id="CHEBI:15740"/>
        <dbReference type="ChEBI" id="CHEBI:30616"/>
        <dbReference type="ChEBI" id="CHEBI:43474"/>
        <dbReference type="ChEBI" id="CHEBI:143788"/>
        <dbReference type="ChEBI" id="CHEBI:147286"/>
        <dbReference type="ChEBI" id="CHEBI:456216"/>
        <dbReference type="EC" id="6.3.1.21"/>
    </reaction>
</comment>
<dbReference type="Pfam" id="PF22660">
    <property type="entry name" value="RS_preATP-grasp-like"/>
    <property type="match status" value="1"/>
</dbReference>
<feature type="binding site" evidence="7">
    <location>
        <position position="117"/>
    </location>
    <ligand>
        <name>ATP</name>
        <dbReference type="ChEBI" id="CHEBI:30616"/>
    </ligand>
</feature>
<feature type="binding site" evidence="7">
    <location>
        <position position="359"/>
    </location>
    <ligand>
        <name>N(1)-(5-phospho-beta-D-ribosyl)glycinamide</name>
        <dbReference type="ChEBI" id="CHEBI:143788"/>
    </ligand>
</feature>
<feature type="binding site" evidence="7">
    <location>
        <position position="270"/>
    </location>
    <ligand>
        <name>Mg(2+)</name>
        <dbReference type="ChEBI" id="CHEBI:18420"/>
    </ligand>
</feature>